<feature type="region of interest" description="Disordered" evidence="1">
    <location>
        <begin position="240"/>
        <end position="262"/>
    </location>
</feature>
<evidence type="ECO:0000313" key="3">
    <source>
        <dbReference type="EMBL" id="CAD74752.1"/>
    </source>
</evidence>
<dbReference type="OrthoDB" id="556502at2"/>
<protein>
    <recommendedName>
        <fullName evidence="2">AB hydrolase-1 domain-containing protein</fullName>
    </recommendedName>
</protein>
<dbReference type="Pfam" id="PF12697">
    <property type="entry name" value="Abhydrolase_6"/>
    <property type="match status" value="1"/>
</dbReference>
<dbReference type="InParanoid" id="Q7UQF1"/>
<dbReference type="PATRIC" id="fig|243090.15.peg.3069"/>
<dbReference type="PANTHER" id="PTHR37946">
    <property type="entry name" value="SLL1969 PROTEIN"/>
    <property type="match status" value="1"/>
</dbReference>
<dbReference type="Proteomes" id="UP000001025">
    <property type="component" value="Chromosome"/>
</dbReference>
<dbReference type="InterPro" id="IPR000073">
    <property type="entry name" value="AB_hydrolase_1"/>
</dbReference>
<sequence length="262" mass="28879">MVVADKRLMDRHSLKIAKLHDHDTHDLVIATHGFLSNGKSLDPIADSLTSAGYETLVWDYPSLRGSILSHAGCLTAVIQKALCRPDIGRIHFVTHSMGGIIARAAIAQSRMETIAKKRCGRLLMMAPPNRGSWLTRLPLGPFANRFPQLAELSENESSLVNQLPRPHRIDVGVIAAQKDWIVSESATHLDGQADHAVIATSHQRLVQHPLAIEMTLRFLEEGRLRTVAETDAAAMTIPIRPQTELNDSVHDERTAGNQRRAA</sequence>
<keyword evidence="4" id="KW-1185">Reference proteome</keyword>
<dbReference type="eggNOG" id="COG1075">
    <property type="taxonomic scope" value="Bacteria"/>
</dbReference>
<evidence type="ECO:0000313" key="4">
    <source>
        <dbReference type="Proteomes" id="UP000001025"/>
    </source>
</evidence>
<dbReference type="ESTHER" id="rhoba-q7uqf1">
    <property type="family name" value="6_AlphaBeta_hydrolase"/>
</dbReference>
<dbReference type="STRING" id="243090.RB6364"/>
<dbReference type="EnsemblBacteria" id="CAD74752">
    <property type="protein sequence ID" value="CAD74752"/>
    <property type="gene ID" value="RB6364"/>
</dbReference>
<dbReference type="AlphaFoldDB" id="Q7UQF1"/>
<evidence type="ECO:0000256" key="1">
    <source>
        <dbReference type="SAM" id="MobiDB-lite"/>
    </source>
</evidence>
<dbReference type="InterPro" id="IPR029058">
    <property type="entry name" value="AB_hydrolase_fold"/>
</dbReference>
<accession>Q7UQF1</accession>
<dbReference type="KEGG" id="rba:RB6364"/>
<evidence type="ECO:0000259" key="2">
    <source>
        <dbReference type="Pfam" id="PF12697"/>
    </source>
</evidence>
<dbReference type="Gene3D" id="3.40.50.1820">
    <property type="entry name" value="alpha/beta hydrolase"/>
    <property type="match status" value="1"/>
</dbReference>
<dbReference type="HOGENOM" id="CLU_926518_0_0_0"/>
<dbReference type="PANTHER" id="PTHR37946:SF1">
    <property type="entry name" value="SLL1969 PROTEIN"/>
    <property type="match status" value="1"/>
</dbReference>
<reference evidence="3 4" key="1">
    <citation type="journal article" date="2003" name="Proc. Natl. Acad. Sci. U.S.A.">
        <title>Complete genome sequence of the marine planctomycete Pirellula sp. strain 1.</title>
        <authorList>
            <person name="Gloeckner F.O."/>
            <person name="Kube M."/>
            <person name="Bauer M."/>
            <person name="Teeling H."/>
            <person name="Lombardot T."/>
            <person name="Ludwig W."/>
            <person name="Gade D."/>
            <person name="Beck A."/>
            <person name="Borzym K."/>
            <person name="Heitmann K."/>
            <person name="Rabus R."/>
            <person name="Schlesner H."/>
            <person name="Amann R."/>
            <person name="Reinhardt R."/>
        </authorList>
    </citation>
    <scope>NUCLEOTIDE SEQUENCE [LARGE SCALE GENOMIC DNA]</scope>
    <source>
        <strain evidence="4">DSM 10527 / NCIMB 13988 / SH1</strain>
    </source>
</reference>
<name>Q7UQF1_RHOBA</name>
<dbReference type="SUPFAM" id="SSF53474">
    <property type="entry name" value="alpha/beta-Hydrolases"/>
    <property type="match status" value="1"/>
</dbReference>
<organism evidence="3 4">
    <name type="scientific">Rhodopirellula baltica (strain DSM 10527 / NCIMB 13988 / SH1)</name>
    <dbReference type="NCBI Taxonomy" id="243090"/>
    <lineage>
        <taxon>Bacteria</taxon>
        <taxon>Pseudomonadati</taxon>
        <taxon>Planctomycetota</taxon>
        <taxon>Planctomycetia</taxon>
        <taxon>Pirellulales</taxon>
        <taxon>Pirellulaceae</taxon>
        <taxon>Rhodopirellula</taxon>
    </lineage>
</organism>
<dbReference type="EMBL" id="BX294144">
    <property type="protein sequence ID" value="CAD74752.1"/>
    <property type="molecule type" value="Genomic_DNA"/>
</dbReference>
<feature type="domain" description="AB hydrolase-1" evidence="2">
    <location>
        <begin position="32"/>
        <end position="154"/>
    </location>
</feature>
<gene>
    <name evidence="3" type="ordered locus">RB6364</name>
</gene>
<proteinExistence type="predicted"/>